<name>A0ABR4FHA8_9EURO</name>
<dbReference type="EMBL" id="JBFTWV010000364">
    <property type="protein sequence ID" value="KAL2782635.1"/>
    <property type="molecule type" value="Genomic_DNA"/>
</dbReference>
<organism evidence="1 2">
    <name type="scientific">Aspergillus keveii</name>
    <dbReference type="NCBI Taxonomy" id="714993"/>
    <lineage>
        <taxon>Eukaryota</taxon>
        <taxon>Fungi</taxon>
        <taxon>Dikarya</taxon>
        <taxon>Ascomycota</taxon>
        <taxon>Pezizomycotina</taxon>
        <taxon>Eurotiomycetes</taxon>
        <taxon>Eurotiomycetidae</taxon>
        <taxon>Eurotiales</taxon>
        <taxon>Aspergillaceae</taxon>
        <taxon>Aspergillus</taxon>
        <taxon>Aspergillus subgen. Nidulantes</taxon>
    </lineage>
</organism>
<comment type="caution">
    <text evidence="1">The sequence shown here is derived from an EMBL/GenBank/DDBJ whole genome shotgun (WGS) entry which is preliminary data.</text>
</comment>
<reference evidence="1 2" key="1">
    <citation type="submission" date="2024-07" db="EMBL/GenBank/DDBJ databases">
        <title>Section-level genome sequencing and comparative genomics of Aspergillus sections Usti and Cavernicolus.</title>
        <authorList>
            <consortium name="Lawrence Berkeley National Laboratory"/>
            <person name="Nybo J.L."/>
            <person name="Vesth T.C."/>
            <person name="Theobald S."/>
            <person name="Frisvad J.C."/>
            <person name="Larsen T.O."/>
            <person name="Kjaerboelling I."/>
            <person name="Rothschild-Mancinelli K."/>
            <person name="Lyhne E.K."/>
            <person name="Kogle M.E."/>
            <person name="Barry K."/>
            <person name="Clum A."/>
            <person name="Na H."/>
            <person name="Ledsgaard L."/>
            <person name="Lin J."/>
            <person name="Lipzen A."/>
            <person name="Kuo A."/>
            <person name="Riley R."/>
            <person name="Mondo S."/>
            <person name="Labutti K."/>
            <person name="Haridas S."/>
            <person name="Pangalinan J."/>
            <person name="Salamov A.A."/>
            <person name="Simmons B.A."/>
            <person name="Magnuson J.K."/>
            <person name="Chen J."/>
            <person name="Drula E."/>
            <person name="Henrissat B."/>
            <person name="Wiebenga A."/>
            <person name="Lubbers R.J."/>
            <person name="Gomes A.C."/>
            <person name="Makela M.R."/>
            <person name="Stajich J."/>
            <person name="Grigoriev I.V."/>
            <person name="Mortensen U.H."/>
            <person name="De Vries R.P."/>
            <person name="Baker S.E."/>
            <person name="Andersen M.R."/>
        </authorList>
    </citation>
    <scope>NUCLEOTIDE SEQUENCE [LARGE SCALE GENOMIC DNA]</scope>
    <source>
        <strain evidence="1 2">CBS 209.92</strain>
    </source>
</reference>
<accession>A0ABR4FHA8</accession>
<dbReference type="Proteomes" id="UP001610563">
    <property type="component" value="Unassembled WGS sequence"/>
</dbReference>
<protein>
    <submittedName>
        <fullName evidence="1">Uncharacterized protein</fullName>
    </submittedName>
</protein>
<keyword evidence="2" id="KW-1185">Reference proteome</keyword>
<sequence>MWWNPMAWSPLDVRPQERNRHGWHEHSQVCLLVRTQVFLVLSLNIPCHFIARKREVRLFLSKSLFCRLIMISRCKRDNRLSYTKRPSLKSSTVSHRASNASRSFWRISTSASQKLIFSTTWKGSLL</sequence>
<evidence type="ECO:0000313" key="1">
    <source>
        <dbReference type="EMBL" id="KAL2782635.1"/>
    </source>
</evidence>
<proteinExistence type="predicted"/>
<gene>
    <name evidence="1" type="ORF">BJX66DRAFT_320236</name>
</gene>
<evidence type="ECO:0000313" key="2">
    <source>
        <dbReference type="Proteomes" id="UP001610563"/>
    </source>
</evidence>